<feature type="region of interest" description="Disordered" evidence="1">
    <location>
        <begin position="42"/>
        <end position="70"/>
    </location>
</feature>
<keyword evidence="3" id="KW-1185">Reference proteome</keyword>
<reference evidence="2" key="1">
    <citation type="submission" date="2020-08" db="EMBL/GenBank/DDBJ databases">
        <title>Multicomponent nature underlies the extraordinary mechanical properties of spider dragline silk.</title>
        <authorList>
            <person name="Kono N."/>
            <person name="Nakamura H."/>
            <person name="Mori M."/>
            <person name="Yoshida Y."/>
            <person name="Ohtoshi R."/>
            <person name="Malay A.D."/>
            <person name="Moran D.A.P."/>
            <person name="Tomita M."/>
            <person name="Numata K."/>
            <person name="Arakawa K."/>
        </authorList>
    </citation>
    <scope>NUCLEOTIDE SEQUENCE</scope>
</reference>
<evidence type="ECO:0000256" key="1">
    <source>
        <dbReference type="SAM" id="MobiDB-lite"/>
    </source>
</evidence>
<gene>
    <name evidence="2" type="ORF">TNIN_417901</name>
</gene>
<feature type="compositionally biased region" description="Polar residues" evidence="1">
    <location>
        <begin position="51"/>
        <end position="64"/>
    </location>
</feature>
<evidence type="ECO:0000313" key="2">
    <source>
        <dbReference type="EMBL" id="GFY56009.1"/>
    </source>
</evidence>
<proteinExistence type="predicted"/>
<sequence length="93" mass="10504">MGENHRTRDCPNKGKVENLHCINCNKAEHVEFLRSCSKFPQLKPKQDEKSNSVNDKGNNNSVTASARPPLLLSKKKKFPLPLPLTLEILQLIL</sequence>
<comment type="caution">
    <text evidence="2">The sequence shown here is derived from an EMBL/GenBank/DDBJ whole genome shotgun (WGS) entry which is preliminary data.</text>
</comment>
<dbReference type="EMBL" id="BMAV01010711">
    <property type="protein sequence ID" value="GFY56009.1"/>
    <property type="molecule type" value="Genomic_DNA"/>
</dbReference>
<organism evidence="2 3">
    <name type="scientific">Trichonephila inaurata madagascariensis</name>
    <dbReference type="NCBI Taxonomy" id="2747483"/>
    <lineage>
        <taxon>Eukaryota</taxon>
        <taxon>Metazoa</taxon>
        <taxon>Ecdysozoa</taxon>
        <taxon>Arthropoda</taxon>
        <taxon>Chelicerata</taxon>
        <taxon>Arachnida</taxon>
        <taxon>Araneae</taxon>
        <taxon>Araneomorphae</taxon>
        <taxon>Entelegynae</taxon>
        <taxon>Araneoidea</taxon>
        <taxon>Nephilidae</taxon>
        <taxon>Trichonephila</taxon>
        <taxon>Trichonephila inaurata</taxon>
    </lineage>
</organism>
<accession>A0A8X6XP43</accession>
<dbReference type="Proteomes" id="UP000886998">
    <property type="component" value="Unassembled WGS sequence"/>
</dbReference>
<name>A0A8X6XP43_9ARAC</name>
<evidence type="ECO:0000313" key="3">
    <source>
        <dbReference type="Proteomes" id="UP000886998"/>
    </source>
</evidence>
<dbReference type="AlphaFoldDB" id="A0A8X6XP43"/>
<protein>
    <submittedName>
        <fullName evidence="2">Uncharacterized protein</fullName>
    </submittedName>
</protein>